<keyword evidence="5 9" id="KW-0472">Membrane</keyword>
<evidence type="ECO:0000256" key="8">
    <source>
        <dbReference type="SAM" id="MobiDB-lite"/>
    </source>
</evidence>
<organism evidence="11">
    <name type="scientific">Spumella elongata</name>
    <dbReference type="NCBI Taxonomy" id="89044"/>
    <lineage>
        <taxon>Eukaryota</taxon>
        <taxon>Sar</taxon>
        <taxon>Stramenopiles</taxon>
        <taxon>Ochrophyta</taxon>
        <taxon>Chrysophyceae</taxon>
        <taxon>Chromulinales</taxon>
        <taxon>Chromulinaceae</taxon>
        <taxon>Spumella</taxon>
    </lineage>
</organism>
<accession>A0A7S3HKS0</accession>
<dbReference type="PROSITE" id="PS50003">
    <property type="entry name" value="PH_DOMAIN"/>
    <property type="match status" value="1"/>
</dbReference>
<feature type="region of interest" description="Disordered" evidence="8">
    <location>
        <begin position="155"/>
        <end position="174"/>
    </location>
</feature>
<evidence type="ECO:0000256" key="3">
    <source>
        <dbReference type="ARBA" id="ARBA00022554"/>
    </source>
</evidence>
<feature type="transmembrane region" description="Helical" evidence="9">
    <location>
        <begin position="581"/>
        <end position="599"/>
    </location>
</feature>
<keyword evidence="9" id="KW-0812">Transmembrane</keyword>
<feature type="transmembrane region" description="Helical" evidence="9">
    <location>
        <begin position="641"/>
        <end position="661"/>
    </location>
</feature>
<dbReference type="Gene3D" id="1.25.10.10">
    <property type="entry name" value="Leucine-rich Repeat Variant"/>
    <property type="match status" value="1"/>
</dbReference>
<keyword evidence="6" id="KW-0449">Lipoprotein</keyword>
<dbReference type="PANTHER" id="PTHR47249">
    <property type="entry name" value="VACUOLAR PROTEIN 8"/>
    <property type="match status" value="1"/>
</dbReference>
<dbReference type="InterPro" id="IPR016024">
    <property type="entry name" value="ARM-type_fold"/>
</dbReference>
<dbReference type="SUPFAM" id="SSF48371">
    <property type="entry name" value="ARM repeat"/>
    <property type="match status" value="1"/>
</dbReference>
<keyword evidence="3" id="KW-0926">Vacuole</keyword>
<evidence type="ECO:0000313" key="11">
    <source>
        <dbReference type="EMBL" id="CAE0298415.1"/>
    </source>
</evidence>
<dbReference type="InterPro" id="IPR045156">
    <property type="entry name" value="Vac8"/>
</dbReference>
<evidence type="ECO:0000256" key="2">
    <source>
        <dbReference type="ARBA" id="ARBA00005462"/>
    </source>
</evidence>
<comment type="similarity">
    <text evidence="2">Belongs to the beta-catenin family.</text>
</comment>
<feature type="domain" description="PH" evidence="10">
    <location>
        <begin position="4"/>
        <end position="122"/>
    </location>
</feature>
<feature type="compositionally biased region" description="Polar residues" evidence="8">
    <location>
        <begin position="1118"/>
        <end position="1132"/>
    </location>
</feature>
<evidence type="ECO:0000256" key="6">
    <source>
        <dbReference type="ARBA" id="ARBA00023288"/>
    </source>
</evidence>
<feature type="region of interest" description="Disordered" evidence="8">
    <location>
        <begin position="1113"/>
        <end position="1305"/>
    </location>
</feature>
<feature type="transmembrane region" description="Helical" evidence="9">
    <location>
        <begin position="278"/>
        <end position="296"/>
    </location>
</feature>
<reference evidence="11" key="1">
    <citation type="submission" date="2021-01" db="EMBL/GenBank/DDBJ databases">
        <authorList>
            <person name="Corre E."/>
            <person name="Pelletier E."/>
            <person name="Niang G."/>
            <person name="Scheremetjew M."/>
            <person name="Finn R."/>
            <person name="Kale V."/>
            <person name="Holt S."/>
            <person name="Cochrane G."/>
            <person name="Meng A."/>
            <person name="Brown T."/>
            <person name="Cohen L."/>
        </authorList>
    </citation>
    <scope>NUCLEOTIDE SEQUENCE</scope>
    <source>
        <strain evidence="11">CCAP 955/1</strain>
    </source>
</reference>
<dbReference type="InterPro" id="IPR001849">
    <property type="entry name" value="PH_domain"/>
</dbReference>
<feature type="transmembrane region" description="Helical" evidence="9">
    <location>
        <begin position="431"/>
        <end position="453"/>
    </location>
</feature>
<sequence>MSNTVDIDGPLYIEVNKIWEEVYVIVCGTRLQAFKRIRDDVPASRQNKSETVVMQFDIYPKECECKRVKFGLAELTKIMKSSTFSETPFYFSVTVGDTVYMLASATERDRSRWLIFIKNLARPKERKVNAWISTGFLDGNAAMEGENRFGHVPMQQNMMPSQRSGRKVERPAGGMVHDTPEVVARKRNAGDNSGPAGTGLSPELENYLAETAPQASSNTYHTEYNDQYNTHSTNNEDGRPSMSKLLFEEENDEGPAGWCGCRQPKTILGIKTDTMVRMLKVCSAFPFVIVVAALNFSNKYAWLRSVSGIRIMNILIYVAPVVYVRFALSQLENAAFQRIMIGMYILLYLFPVGYVVFTKVSVSSSTSNIEEGTFCFKPGRTVRFTQANFYAIVGFLFEWVQHILYVLPLGIVTSEKQTRMSDYPPYLSFEVYLWATVACTFGAGLVIVLNAVLRGKLHYKFQNSYFVWFFVYNVGSPMFVTFVTIMFMSLWCDYSVTPPTLIQQPSIVCYSDKHVVMARAALVAFAVYIIQHTLLPSGTFKETMRDHSLDITFVPVYLQGHFLLKAVFCGVYVYFYEDNFIRVIALTVINIMLLALNNFMKPCSVGWINVLRDTFFIHATLSGIQSINYLAWPINMSTKRMVISTLASNIFFSSVGMYVYFKYFARSTEYTIATAFLDLEWQVSRGGSVHPRVLEPLISLTLSNEKPDWEIAKNYIGQLVWLISYPNMRVQFQSAWGLANLALLDEDARIKIHEAGGTKTLFEWYMDMAFVVQLEALAAMANLTLSLEVAEDMVVRNKCIPFFIDLIASNKLKHSQFATIALSNLARRETFRELIRRSGGIAALVGCIMSHDYQKRRHGARALANMALSPSKDIEQVFESAGLIDRILKMALRKEIETQREVVALIRNLCCHGRLRPLLLDRGVMKAVDISRTSVFEDVVIWCEEITVLMEKEISGGSIDLKALIRREGAKGSTIGEADIDLLKKMEPLKGQVEWSTWGSKLESIFQPVFDTLPSLVGSSVVTIVNVPVPVLLPMGLSKNVLQRWRDSLSYVVIEKPSHGKLTEYTTVNDTITYIPNPGHQGTDFFTYHMQLGSLHTNPVTVAITVTTPDEAERLGSGLSQTPSGSGFLSSRQNLSQSNYSAAQQAQQADGQSVDEETGSLVPPPPAASTGSNANTSNNINNNNTSPLPQHANASPASGFNRKASYREPPSAASTIPAGNNLNRSNSSYASSPANRTYEMSPMGTSTSTSEKNATREGSVVSPRRAPSVSAADETARRTLLSPGEERRPPRTASSTMDGGVTRRK</sequence>
<dbReference type="EMBL" id="HBIC01053164">
    <property type="protein sequence ID" value="CAE0298415.1"/>
    <property type="molecule type" value="Transcribed_RNA"/>
</dbReference>
<feature type="compositionally biased region" description="Low complexity" evidence="8">
    <location>
        <begin position="1259"/>
        <end position="1272"/>
    </location>
</feature>
<evidence type="ECO:0000256" key="4">
    <source>
        <dbReference type="ARBA" id="ARBA00022737"/>
    </source>
</evidence>
<protein>
    <recommendedName>
        <fullName evidence="7">Vacuolar protein 8</fullName>
    </recommendedName>
</protein>
<name>A0A7S3HKS0_9STRA</name>
<evidence type="ECO:0000259" key="10">
    <source>
        <dbReference type="PROSITE" id="PS50003"/>
    </source>
</evidence>
<dbReference type="Gene3D" id="2.60.40.3440">
    <property type="match status" value="1"/>
</dbReference>
<feature type="compositionally biased region" description="Low complexity" evidence="8">
    <location>
        <begin position="1168"/>
        <end position="1186"/>
    </location>
</feature>
<dbReference type="GO" id="GO:0071562">
    <property type="term" value="P:nucleus-vacuole junction assembly"/>
    <property type="evidence" value="ECO:0007669"/>
    <property type="project" value="InterPro"/>
</dbReference>
<dbReference type="InterPro" id="IPR000225">
    <property type="entry name" value="Armadillo"/>
</dbReference>
<gene>
    <name evidence="11" type="ORF">SELO1098_LOCUS27269</name>
</gene>
<evidence type="ECO:0000256" key="7">
    <source>
        <dbReference type="ARBA" id="ARBA00026209"/>
    </source>
</evidence>
<proteinExistence type="inferred from homology"/>
<feature type="transmembrane region" description="Helical" evidence="9">
    <location>
        <begin position="387"/>
        <end position="411"/>
    </location>
</feature>
<evidence type="ECO:0000256" key="1">
    <source>
        <dbReference type="ARBA" id="ARBA00004592"/>
    </source>
</evidence>
<dbReference type="GO" id="GO:0043495">
    <property type="term" value="F:protein-membrane adaptor activity"/>
    <property type="evidence" value="ECO:0007669"/>
    <property type="project" value="InterPro"/>
</dbReference>
<comment type="subcellular location">
    <subcellularLocation>
        <location evidence="1">Vacuole membrane</location>
        <topology evidence="1">Lipid-anchor</topology>
    </subcellularLocation>
</comment>
<evidence type="ECO:0000256" key="9">
    <source>
        <dbReference type="SAM" id="Phobius"/>
    </source>
</evidence>
<feature type="compositionally biased region" description="Polar residues" evidence="8">
    <location>
        <begin position="1243"/>
        <end position="1252"/>
    </location>
</feature>
<dbReference type="SUPFAM" id="SSF50729">
    <property type="entry name" value="PH domain-like"/>
    <property type="match status" value="1"/>
</dbReference>
<keyword evidence="4" id="KW-0677">Repeat</keyword>
<evidence type="ECO:0000256" key="5">
    <source>
        <dbReference type="ARBA" id="ARBA00023136"/>
    </source>
</evidence>
<dbReference type="PANTHER" id="PTHR47249:SF1">
    <property type="entry name" value="VACUOLAR PROTEIN 8"/>
    <property type="match status" value="1"/>
</dbReference>
<feature type="compositionally biased region" description="Low complexity" evidence="8">
    <location>
        <begin position="1133"/>
        <end position="1152"/>
    </location>
</feature>
<feature type="transmembrane region" description="Helical" evidence="9">
    <location>
        <begin position="516"/>
        <end position="535"/>
    </location>
</feature>
<feature type="compositionally biased region" description="Polar residues" evidence="8">
    <location>
        <begin position="1212"/>
        <end position="1235"/>
    </location>
</feature>
<feature type="transmembrane region" description="Helical" evidence="9">
    <location>
        <begin position="465"/>
        <end position="491"/>
    </location>
</feature>
<feature type="transmembrane region" description="Helical" evidence="9">
    <location>
        <begin position="308"/>
        <end position="328"/>
    </location>
</feature>
<dbReference type="InterPro" id="IPR011989">
    <property type="entry name" value="ARM-like"/>
</dbReference>
<keyword evidence="9" id="KW-1133">Transmembrane helix</keyword>
<dbReference type="GO" id="GO:0005774">
    <property type="term" value="C:vacuolar membrane"/>
    <property type="evidence" value="ECO:0007669"/>
    <property type="project" value="UniProtKB-SubCell"/>
</dbReference>
<dbReference type="SMART" id="SM00185">
    <property type="entry name" value="ARM"/>
    <property type="match status" value="4"/>
</dbReference>
<feature type="transmembrane region" description="Helical" evidence="9">
    <location>
        <begin position="556"/>
        <end position="575"/>
    </location>
</feature>
<feature type="transmembrane region" description="Helical" evidence="9">
    <location>
        <begin position="334"/>
        <end position="357"/>
    </location>
</feature>